<sequence>MQSLLPQLKVLIAEPHALLCSALKACLRSESTYQVKALADSVPELLKALSQAKVDFVILHAPWATPENLQKIADSGSPAVLVLANNKQAFENLRFSGVQGVISLETGMRTLLPALHCLSQGQAYAWDHSVELPPQVSVQRLKQPNRLTPRENEVTALSARGLSPEAIASELKIQTATVKRTLKRIAEKNSKIQNPA</sequence>
<evidence type="ECO:0000256" key="2">
    <source>
        <dbReference type="ARBA" id="ARBA00023125"/>
    </source>
</evidence>
<dbReference type="InterPro" id="IPR039420">
    <property type="entry name" value="WalR-like"/>
</dbReference>
<dbReference type="InterPro" id="IPR016032">
    <property type="entry name" value="Sig_transdc_resp-reg_C-effctor"/>
</dbReference>
<evidence type="ECO:0000259" key="4">
    <source>
        <dbReference type="Pfam" id="PF00196"/>
    </source>
</evidence>
<dbReference type="GO" id="GO:0006355">
    <property type="term" value="P:regulation of DNA-templated transcription"/>
    <property type="evidence" value="ECO:0007669"/>
    <property type="project" value="InterPro"/>
</dbReference>
<dbReference type="Proteomes" id="UP000231019">
    <property type="component" value="Unassembled WGS sequence"/>
</dbReference>
<comment type="caution">
    <text evidence="5">The sequence shown here is derived from an EMBL/GenBank/DDBJ whole genome shotgun (WGS) entry which is preliminary data.</text>
</comment>
<dbReference type="SUPFAM" id="SSF52172">
    <property type="entry name" value="CheY-like"/>
    <property type="match status" value="1"/>
</dbReference>
<evidence type="ECO:0000313" key="5">
    <source>
        <dbReference type="EMBL" id="PIW18202.1"/>
    </source>
</evidence>
<name>A0A2M7G7Z1_9BACT</name>
<dbReference type="PANTHER" id="PTHR43214:SF41">
    <property type="entry name" value="NITRATE_NITRITE RESPONSE REGULATOR PROTEIN NARP"/>
    <property type="match status" value="1"/>
</dbReference>
<accession>A0A2M7G7Z1</accession>
<dbReference type="Gene3D" id="3.40.50.2300">
    <property type="match status" value="1"/>
</dbReference>
<reference evidence="5 6" key="1">
    <citation type="submission" date="2017-09" db="EMBL/GenBank/DDBJ databases">
        <title>Depth-based differentiation of microbial function through sediment-hosted aquifers and enrichment of novel symbionts in the deep terrestrial subsurface.</title>
        <authorList>
            <person name="Probst A.J."/>
            <person name="Ladd B."/>
            <person name="Jarett J.K."/>
            <person name="Geller-Mcgrath D.E."/>
            <person name="Sieber C.M."/>
            <person name="Emerson J.B."/>
            <person name="Anantharaman K."/>
            <person name="Thomas B.C."/>
            <person name="Malmstrom R."/>
            <person name="Stieglmeier M."/>
            <person name="Klingl A."/>
            <person name="Woyke T."/>
            <person name="Ryan C.M."/>
            <person name="Banfield J.F."/>
        </authorList>
    </citation>
    <scope>NUCLEOTIDE SEQUENCE [LARGE SCALE GENOMIC DNA]</scope>
    <source>
        <strain evidence="5">CG17_big_fil_post_rev_8_21_14_2_50_48_46</strain>
    </source>
</reference>
<protein>
    <recommendedName>
        <fullName evidence="4">HTH luxR-type domain-containing protein</fullName>
    </recommendedName>
</protein>
<proteinExistence type="predicted"/>
<evidence type="ECO:0000313" key="6">
    <source>
        <dbReference type="Proteomes" id="UP000231019"/>
    </source>
</evidence>
<dbReference type="GO" id="GO:0003677">
    <property type="term" value="F:DNA binding"/>
    <property type="evidence" value="ECO:0007669"/>
    <property type="project" value="UniProtKB-KW"/>
</dbReference>
<keyword evidence="3" id="KW-0804">Transcription</keyword>
<evidence type="ECO:0000256" key="1">
    <source>
        <dbReference type="ARBA" id="ARBA00023015"/>
    </source>
</evidence>
<dbReference type="PRINTS" id="PR00038">
    <property type="entry name" value="HTHLUXR"/>
</dbReference>
<dbReference type="InterPro" id="IPR011006">
    <property type="entry name" value="CheY-like_superfamily"/>
</dbReference>
<keyword evidence="1" id="KW-0805">Transcription regulation</keyword>
<dbReference type="Pfam" id="PF00196">
    <property type="entry name" value="GerE"/>
    <property type="match status" value="1"/>
</dbReference>
<keyword evidence="2" id="KW-0238">DNA-binding</keyword>
<organism evidence="5 6">
    <name type="scientific">bacterium (Candidatus Blackallbacteria) CG17_big_fil_post_rev_8_21_14_2_50_48_46</name>
    <dbReference type="NCBI Taxonomy" id="2014261"/>
    <lineage>
        <taxon>Bacteria</taxon>
        <taxon>Candidatus Blackallbacteria</taxon>
    </lineage>
</organism>
<dbReference type="AlphaFoldDB" id="A0A2M7G7Z1"/>
<dbReference type="PANTHER" id="PTHR43214">
    <property type="entry name" value="TWO-COMPONENT RESPONSE REGULATOR"/>
    <property type="match status" value="1"/>
</dbReference>
<dbReference type="InterPro" id="IPR000792">
    <property type="entry name" value="Tscrpt_reg_LuxR_C"/>
</dbReference>
<evidence type="ECO:0000256" key="3">
    <source>
        <dbReference type="ARBA" id="ARBA00023163"/>
    </source>
</evidence>
<gene>
    <name evidence="5" type="ORF">COW36_05385</name>
</gene>
<dbReference type="EMBL" id="PFFQ01000013">
    <property type="protein sequence ID" value="PIW18202.1"/>
    <property type="molecule type" value="Genomic_DNA"/>
</dbReference>
<feature type="domain" description="HTH luxR-type" evidence="4">
    <location>
        <begin position="146"/>
        <end position="188"/>
    </location>
</feature>
<dbReference type="SUPFAM" id="SSF46894">
    <property type="entry name" value="C-terminal effector domain of the bipartite response regulators"/>
    <property type="match status" value="1"/>
</dbReference>